<dbReference type="GO" id="GO:0004514">
    <property type="term" value="F:nicotinate-nucleotide diphosphorylase (carboxylating) activity"/>
    <property type="evidence" value="ECO:0007669"/>
    <property type="project" value="InterPro"/>
</dbReference>
<reference evidence="4" key="1">
    <citation type="submission" date="2018-05" db="EMBL/GenBank/DDBJ databases">
        <authorList>
            <person name="Lanie J.A."/>
            <person name="Ng W.-L."/>
            <person name="Kazmierczak K.M."/>
            <person name="Andrzejewski T.M."/>
            <person name="Davidsen T.M."/>
            <person name="Wayne K.J."/>
            <person name="Tettelin H."/>
            <person name="Glass J.I."/>
            <person name="Rusch D."/>
            <person name="Podicherti R."/>
            <person name="Tsui H.-C.T."/>
            <person name="Winkler M.E."/>
        </authorList>
    </citation>
    <scope>NUCLEOTIDE SEQUENCE</scope>
</reference>
<dbReference type="AlphaFoldDB" id="A0A381X9R4"/>
<dbReference type="PANTHER" id="PTHR32179">
    <property type="entry name" value="NICOTINATE-NUCLEOTIDE PYROPHOSPHORYLASE [CARBOXYLATING]"/>
    <property type="match status" value="1"/>
</dbReference>
<feature type="domain" description="Quinolinate phosphoribosyl transferase C-terminal" evidence="3">
    <location>
        <begin position="2"/>
        <end position="122"/>
    </location>
</feature>
<protein>
    <recommendedName>
        <fullName evidence="3">Quinolinate phosphoribosyl transferase C-terminal domain-containing protein</fullName>
    </recommendedName>
</protein>
<evidence type="ECO:0000256" key="1">
    <source>
        <dbReference type="ARBA" id="ARBA00009400"/>
    </source>
</evidence>
<dbReference type="InterPro" id="IPR027277">
    <property type="entry name" value="NadC/ModD"/>
</dbReference>
<dbReference type="InterPro" id="IPR002638">
    <property type="entry name" value="Quinolinate_PRibosylTrfase_C"/>
</dbReference>
<dbReference type="EMBL" id="UINC01014357">
    <property type="protein sequence ID" value="SVA61292.1"/>
    <property type="molecule type" value="Genomic_DNA"/>
</dbReference>
<accession>A0A381X9R4</accession>
<keyword evidence="2" id="KW-0808">Transferase</keyword>
<gene>
    <name evidence="4" type="ORF">METZ01_LOCUS114146</name>
</gene>
<dbReference type="Pfam" id="PF01729">
    <property type="entry name" value="QRPTase_C"/>
    <property type="match status" value="1"/>
</dbReference>
<name>A0A381X9R4_9ZZZZ</name>
<dbReference type="GO" id="GO:0034213">
    <property type="term" value="P:quinolinate catabolic process"/>
    <property type="evidence" value="ECO:0007669"/>
    <property type="project" value="TreeGrafter"/>
</dbReference>
<evidence type="ECO:0000313" key="4">
    <source>
        <dbReference type="EMBL" id="SVA61292.1"/>
    </source>
</evidence>
<dbReference type="InterPro" id="IPR036068">
    <property type="entry name" value="Nicotinate_pribotase-like_C"/>
</dbReference>
<organism evidence="4">
    <name type="scientific">marine metagenome</name>
    <dbReference type="NCBI Taxonomy" id="408172"/>
    <lineage>
        <taxon>unclassified sequences</taxon>
        <taxon>metagenomes</taxon>
        <taxon>ecological metagenomes</taxon>
    </lineage>
</organism>
<evidence type="ECO:0000256" key="2">
    <source>
        <dbReference type="ARBA" id="ARBA00022676"/>
    </source>
</evidence>
<dbReference type="InterPro" id="IPR013785">
    <property type="entry name" value="Aldolase_TIM"/>
</dbReference>
<dbReference type="SUPFAM" id="SSF51690">
    <property type="entry name" value="Nicotinate/Quinolinate PRTase C-terminal domain-like"/>
    <property type="match status" value="1"/>
</dbReference>
<dbReference type="PANTHER" id="PTHR32179:SF3">
    <property type="entry name" value="NICOTINATE-NUCLEOTIDE PYROPHOSPHORYLASE [CARBOXYLATING]"/>
    <property type="match status" value="1"/>
</dbReference>
<sequence>MKSAVLVKDNHLLASGGVKAALRNLENSEPSVPVELEVDALDQLGEGLMHKVDGFLLDNMNPDQIMEAIDIVRDKSNGRRVFLEASGGITLEKLKVFASTGIEAISVGALTTGVKNINLKMEFKTLQD</sequence>
<keyword evidence="2" id="KW-0328">Glycosyltransferase</keyword>
<proteinExistence type="inferred from homology"/>
<dbReference type="GO" id="GO:0009435">
    <property type="term" value="P:NAD+ biosynthetic process"/>
    <property type="evidence" value="ECO:0007669"/>
    <property type="project" value="InterPro"/>
</dbReference>
<dbReference type="Gene3D" id="3.20.20.70">
    <property type="entry name" value="Aldolase class I"/>
    <property type="match status" value="1"/>
</dbReference>
<comment type="similarity">
    <text evidence="1">Belongs to the NadC/ModD family.</text>
</comment>
<evidence type="ECO:0000259" key="3">
    <source>
        <dbReference type="Pfam" id="PF01729"/>
    </source>
</evidence>
<dbReference type="GO" id="GO:0005737">
    <property type="term" value="C:cytoplasm"/>
    <property type="evidence" value="ECO:0007669"/>
    <property type="project" value="TreeGrafter"/>
</dbReference>